<evidence type="ECO:0000313" key="2">
    <source>
        <dbReference type="Proteomes" id="UP000765509"/>
    </source>
</evidence>
<evidence type="ECO:0000313" key="1">
    <source>
        <dbReference type="EMBL" id="MBW0543558.1"/>
    </source>
</evidence>
<organism evidence="1 2">
    <name type="scientific">Austropuccinia psidii MF-1</name>
    <dbReference type="NCBI Taxonomy" id="1389203"/>
    <lineage>
        <taxon>Eukaryota</taxon>
        <taxon>Fungi</taxon>
        <taxon>Dikarya</taxon>
        <taxon>Basidiomycota</taxon>
        <taxon>Pucciniomycotina</taxon>
        <taxon>Pucciniomycetes</taxon>
        <taxon>Pucciniales</taxon>
        <taxon>Sphaerophragmiaceae</taxon>
        <taxon>Austropuccinia</taxon>
    </lineage>
</organism>
<gene>
    <name evidence="1" type="ORF">O181_083273</name>
</gene>
<dbReference type="EMBL" id="AVOT02048322">
    <property type="protein sequence ID" value="MBW0543558.1"/>
    <property type="molecule type" value="Genomic_DNA"/>
</dbReference>
<proteinExistence type="predicted"/>
<dbReference type="Proteomes" id="UP000765509">
    <property type="component" value="Unassembled WGS sequence"/>
</dbReference>
<comment type="caution">
    <text evidence="1">The sequence shown here is derived from an EMBL/GenBank/DDBJ whole genome shotgun (WGS) entry which is preliminary data.</text>
</comment>
<keyword evidence="2" id="KW-1185">Reference proteome</keyword>
<protein>
    <submittedName>
        <fullName evidence="1">Uncharacterized protein</fullName>
    </submittedName>
</protein>
<accession>A0A9Q3FP25</accession>
<name>A0A9Q3FP25_9BASI</name>
<sequence length="97" mass="11345">MILVKPYFQTTEDMFPSRNKPYTPEDIVEVEDSLGPGKKIIKARSIRLNGKDQRQYMIRSENQTEDKDKWLEEDGIPDGEVHLRRFSAPRRAGKSHK</sequence>
<dbReference type="AlphaFoldDB" id="A0A9Q3FP25"/>
<reference evidence="1" key="1">
    <citation type="submission" date="2021-03" db="EMBL/GenBank/DDBJ databases">
        <title>Draft genome sequence of rust myrtle Austropuccinia psidii MF-1, a brazilian biotype.</title>
        <authorList>
            <person name="Quecine M.C."/>
            <person name="Pachon D.M.R."/>
            <person name="Bonatelli M.L."/>
            <person name="Correr F.H."/>
            <person name="Franceschini L.M."/>
            <person name="Leite T.F."/>
            <person name="Margarido G.R.A."/>
            <person name="Almeida C.A."/>
            <person name="Ferrarezi J.A."/>
            <person name="Labate C.A."/>
        </authorList>
    </citation>
    <scope>NUCLEOTIDE SEQUENCE</scope>
    <source>
        <strain evidence="1">MF-1</strain>
    </source>
</reference>